<dbReference type="EMBL" id="OD002917">
    <property type="protein sequence ID" value="CAD7406561.1"/>
    <property type="molecule type" value="Genomic_DNA"/>
</dbReference>
<evidence type="ECO:0008006" key="2">
    <source>
        <dbReference type="Google" id="ProtNLM"/>
    </source>
</evidence>
<protein>
    <recommendedName>
        <fullName evidence="2">Pacifastin domain-containing protein</fullName>
    </recommendedName>
</protein>
<evidence type="ECO:0000313" key="1">
    <source>
        <dbReference type="EMBL" id="CAD7406561.1"/>
    </source>
</evidence>
<gene>
    <name evidence="1" type="ORF">TPSB3V08_LOCUS5472</name>
</gene>
<accession>A0A7R9D1U9</accession>
<reference evidence="1" key="1">
    <citation type="submission" date="2020-11" db="EMBL/GenBank/DDBJ databases">
        <authorList>
            <person name="Tran Van P."/>
        </authorList>
    </citation>
    <scope>NUCLEOTIDE SEQUENCE</scope>
</reference>
<name>A0A7R9D1U9_TIMPO</name>
<dbReference type="AlphaFoldDB" id="A0A7R9D1U9"/>
<organism evidence="1">
    <name type="scientific">Timema poppense</name>
    <name type="common">Walking stick</name>
    <dbReference type="NCBI Taxonomy" id="170557"/>
    <lineage>
        <taxon>Eukaryota</taxon>
        <taxon>Metazoa</taxon>
        <taxon>Ecdysozoa</taxon>
        <taxon>Arthropoda</taxon>
        <taxon>Hexapoda</taxon>
        <taxon>Insecta</taxon>
        <taxon>Pterygota</taxon>
        <taxon>Neoptera</taxon>
        <taxon>Polyneoptera</taxon>
        <taxon>Phasmatodea</taxon>
        <taxon>Timematodea</taxon>
        <taxon>Timematoidea</taxon>
        <taxon>Timematidae</taxon>
        <taxon>Timema</taxon>
    </lineage>
</organism>
<proteinExistence type="predicted"/>
<sequence>MFGLSLLFFKPKSGYSYATEAGGGLFFLSRTRTTNCLKQNCTPGKTLYDGCNLCLCSEQSKWVGACMTDNCTCYGLGDEEILGAYKHDHQ</sequence>